<dbReference type="AlphaFoldDB" id="A0A4Q9FL63"/>
<organism evidence="1 2">
    <name type="scientific">Hyunsoonleella pacifica</name>
    <dbReference type="NCBI Taxonomy" id="1080224"/>
    <lineage>
        <taxon>Bacteria</taxon>
        <taxon>Pseudomonadati</taxon>
        <taxon>Bacteroidota</taxon>
        <taxon>Flavobacteriia</taxon>
        <taxon>Flavobacteriales</taxon>
        <taxon>Flavobacteriaceae</taxon>
    </lineage>
</organism>
<dbReference type="EMBL" id="SIRS01000006">
    <property type="protein sequence ID" value="TBN13829.1"/>
    <property type="molecule type" value="Genomic_DNA"/>
</dbReference>
<protein>
    <submittedName>
        <fullName evidence="1">Uncharacterized protein</fullName>
    </submittedName>
</protein>
<dbReference type="Proteomes" id="UP000292372">
    <property type="component" value="Unassembled WGS sequence"/>
</dbReference>
<accession>A0A4Q9FL63</accession>
<gene>
    <name evidence="1" type="ORF">EYD46_15145</name>
</gene>
<comment type="caution">
    <text evidence="1">The sequence shown here is derived from an EMBL/GenBank/DDBJ whole genome shotgun (WGS) entry which is preliminary data.</text>
</comment>
<dbReference type="RefSeq" id="WP_130938013.1">
    <property type="nucleotide sequence ID" value="NZ_BMEE01000005.1"/>
</dbReference>
<reference evidence="1 2" key="1">
    <citation type="journal article" date="2015" name="Int. J. Syst. Evol. Microbiol.">
        <title>Hyunsoonleella pacifica sp. nov., isolated from seawater of South Pacific Gyre.</title>
        <authorList>
            <person name="Gao X."/>
            <person name="Zhang Z."/>
            <person name="Dai X."/>
            <person name="Zhang X.H."/>
        </authorList>
    </citation>
    <scope>NUCLEOTIDE SEQUENCE [LARGE SCALE GENOMIC DNA]</scope>
    <source>
        <strain evidence="1 2">SW033</strain>
    </source>
</reference>
<sequence>MKRNSSIFIIEASVDIVIPVEMGILYLKTKNLTIREEKDFSIIRKSLPIFAPPLNSYAHKIT</sequence>
<evidence type="ECO:0000313" key="2">
    <source>
        <dbReference type="Proteomes" id="UP000292372"/>
    </source>
</evidence>
<proteinExistence type="predicted"/>
<evidence type="ECO:0000313" key="1">
    <source>
        <dbReference type="EMBL" id="TBN13829.1"/>
    </source>
</evidence>
<keyword evidence="2" id="KW-1185">Reference proteome</keyword>
<name>A0A4Q9FL63_9FLAO</name>